<evidence type="ECO:0000256" key="5">
    <source>
        <dbReference type="ARBA" id="ARBA00022801"/>
    </source>
</evidence>
<comment type="pathway">
    <text evidence="1 9">Glycan biosynthesis; sucrose metabolism.</text>
</comment>
<dbReference type="PANTHER" id="PTHR43101">
    <property type="entry name" value="BETA-FRUCTOSIDASE"/>
    <property type="match status" value="1"/>
</dbReference>
<dbReference type="InterPro" id="IPR051214">
    <property type="entry name" value="GH32_Enzymes"/>
</dbReference>
<dbReference type="InterPro" id="IPR006232">
    <property type="entry name" value="Suc6P_hydrolase"/>
</dbReference>
<comment type="subcellular location">
    <subcellularLocation>
        <location evidence="9">Cytoplasm</location>
    </subcellularLocation>
</comment>
<dbReference type="InterPro" id="IPR013320">
    <property type="entry name" value="ConA-like_dom_sf"/>
</dbReference>
<keyword evidence="9" id="KW-0963">Cytoplasm</keyword>
<dbReference type="SUPFAM" id="SSF75005">
    <property type="entry name" value="Arabinanase/levansucrase/invertase"/>
    <property type="match status" value="1"/>
</dbReference>
<dbReference type="Proteomes" id="UP001145072">
    <property type="component" value="Unassembled WGS sequence"/>
</dbReference>
<evidence type="ECO:0000259" key="10">
    <source>
        <dbReference type="Pfam" id="PF00251"/>
    </source>
</evidence>
<comment type="catalytic activity">
    <reaction evidence="8">
        <text>Hydrolysis of terminal non-reducing beta-D-fructofuranoside residues in beta-D-fructofuranosides.</text>
        <dbReference type="EC" id="3.2.1.26"/>
    </reaction>
</comment>
<organism evidence="12 13">
    <name type="scientific">Aquibacillus koreensis</name>
    <dbReference type="NCBI Taxonomy" id="279446"/>
    <lineage>
        <taxon>Bacteria</taxon>
        <taxon>Bacillati</taxon>
        <taxon>Bacillota</taxon>
        <taxon>Bacilli</taxon>
        <taxon>Bacillales</taxon>
        <taxon>Bacillaceae</taxon>
        <taxon>Aquibacillus</taxon>
    </lineage>
</organism>
<dbReference type="InterPro" id="IPR001362">
    <property type="entry name" value="Glyco_hydro_32"/>
</dbReference>
<evidence type="ECO:0000259" key="11">
    <source>
        <dbReference type="Pfam" id="PF08244"/>
    </source>
</evidence>
<comment type="caution">
    <text evidence="12">The sequence shown here is derived from an EMBL/GenBank/DDBJ whole genome shotgun (WGS) entry which is preliminary data.</text>
</comment>
<dbReference type="SUPFAM" id="SSF49899">
    <property type="entry name" value="Concanavalin A-like lectins/glucanases"/>
    <property type="match status" value="1"/>
</dbReference>
<keyword evidence="13" id="KW-1185">Reference proteome</keyword>
<evidence type="ECO:0000256" key="8">
    <source>
        <dbReference type="RuleBase" id="RU362110"/>
    </source>
</evidence>
<gene>
    <name evidence="12" type="ORF">NC661_12250</name>
</gene>
<evidence type="ECO:0000256" key="1">
    <source>
        <dbReference type="ARBA" id="ARBA00004914"/>
    </source>
</evidence>
<keyword evidence="5 8" id="KW-0378">Hydrolase</keyword>
<comment type="similarity">
    <text evidence="2 8">Belongs to the glycosyl hydrolase 32 family.</text>
</comment>
<feature type="domain" description="Glycosyl hydrolase family 32 C-terminal" evidence="11">
    <location>
        <begin position="337"/>
        <end position="475"/>
    </location>
</feature>
<protein>
    <recommendedName>
        <fullName evidence="4 8">Sucrose-6-phosphate hydrolase</fullName>
        <ecNumber evidence="3 8">3.2.1.26</ecNumber>
    </recommendedName>
    <alternativeName>
        <fullName evidence="7 9">Invertase</fullName>
    </alternativeName>
</protein>
<sequence>MERDQQLKSDALKEILKYKDEVESDPYRLHYHVMPPVGLLNDPNGFIQWKGTYHLFYQWMPFKTGHGPKFWGHYTSKDLVHWQEEPIALAPSDWFDKDGCYSGSAIIHQDQMYLFYTGNVKREDGTRESYQCVAISKDGVHFEKKGPVITLPNGYTPHFRDPKVWQGKDELWYMVIGAQKENLEGDAVLYQSHDLENWEFLGSIMDKDLSLGYMWECPDYFELNGKGILLFSPQGLKASGFNYQNVYQSGYVIGDMNEQNKLQVQKGFCELDRGFEFYAPQTMLDEQSRRILIGWMGVPDQDEDKQPTIDHKWVHSMTLPRQLTWKEDKLYQTPVKELETLRSKMVNHSDLELDVNEQFSFELENSASEIEAKINSEGTSLLEINIRDNVRIIFNSNQKLFTLERKSYVDGLVERRQCILDHLSHLQIFLDTSSIEVFVNKGEEVFTARFFPYKGKDVRIRSIGEKKIQMEVTCWTIKRDR</sequence>
<keyword evidence="6 8" id="KW-0326">Glycosidase</keyword>
<dbReference type="EC" id="3.2.1.26" evidence="3 8"/>
<evidence type="ECO:0000256" key="7">
    <source>
        <dbReference type="ARBA" id="ARBA00033367"/>
    </source>
</evidence>
<dbReference type="AlphaFoldDB" id="A0A9X3WPE4"/>
<evidence type="ECO:0000313" key="12">
    <source>
        <dbReference type="EMBL" id="MDC3421141.1"/>
    </source>
</evidence>
<dbReference type="Pfam" id="PF00251">
    <property type="entry name" value="Glyco_hydro_32N"/>
    <property type="match status" value="1"/>
</dbReference>
<name>A0A9X3WPE4_9BACI</name>
<dbReference type="NCBIfam" id="TIGR01322">
    <property type="entry name" value="scrB_fam"/>
    <property type="match status" value="1"/>
</dbReference>
<dbReference type="PANTHER" id="PTHR43101:SF1">
    <property type="entry name" value="BETA-FRUCTOSIDASE"/>
    <property type="match status" value="1"/>
</dbReference>
<dbReference type="InterPro" id="IPR013189">
    <property type="entry name" value="Glyco_hydro_32_C"/>
</dbReference>
<reference evidence="12" key="1">
    <citation type="submission" date="2022-06" db="EMBL/GenBank/DDBJ databases">
        <title>Aquibacillus sp. a new bacterium isolated from soil saline samples.</title>
        <authorList>
            <person name="Galisteo C."/>
            <person name="De La Haba R."/>
            <person name="Sanchez-Porro C."/>
            <person name="Ventosa A."/>
        </authorList>
    </citation>
    <scope>NUCLEOTIDE SEQUENCE</scope>
    <source>
        <strain evidence="12">JCM 12387</strain>
    </source>
</reference>
<dbReference type="GO" id="GO:0004564">
    <property type="term" value="F:beta-fructofuranosidase activity"/>
    <property type="evidence" value="ECO:0007669"/>
    <property type="project" value="UniProtKB-EC"/>
</dbReference>
<dbReference type="InterPro" id="IPR013148">
    <property type="entry name" value="Glyco_hydro_32_N"/>
</dbReference>
<proteinExistence type="inferred from homology"/>
<dbReference type="GO" id="GO:0005737">
    <property type="term" value="C:cytoplasm"/>
    <property type="evidence" value="ECO:0007669"/>
    <property type="project" value="UniProtKB-SubCell"/>
</dbReference>
<dbReference type="SMART" id="SM00640">
    <property type="entry name" value="Glyco_32"/>
    <property type="match status" value="1"/>
</dbReference>
<dbReference type="CDD" id="cd18623">
    <property type="entry name" value="GH32_ScrB-like"/>
    <property type="match status" value="1"/>
</dbReference>
<evidence type="ECO:0000256" key="3">
    <source>
        <dbReference type="ARBA" id="ARBA00012758"/>
    </source>
</evidence>
<dbReference type="PROSITE" id="PS00609">
    <property type="entry name" value="GLYCOSYL_HYDROL_F32"/>
    <property type="match status" value="1"/>
</dbReference>
<dbReference type="Gene3D" id="2.60.120.560">
    <property type="entry name" value="Exo-inulinase, domain 1"/>
    <property type="match status" value="1"/>
</dbReference>
<evidence type="ECO:0000256" key="6">
    <source>
        <dbReference type="ARBA" id="ARBA00023295"/>
    </source>
</evidence>
<dbReference type="EMBL" id="JAMQJZ010000009">
    <property type="protein sequence ID" value="MDC3421141.1"/>
    <property type="molecule type" value="Genomic_DNA"/>
</dbReference>
<feature type="domain" description="Glycosyl hydrolase family 32 N-terminal" evidence="10">
    <location>
        <begin position="32"/>
        <end position="334"/>
    </location>
</feature>
<evidence type="ECO:0000256" key="9">
    <source>
        <dbReference type="RuleBase" id="RU365015"/>
    </source>
</evidence>
<keyword evidence="9" id="KW-0119">Carbohydrate metabolism</keyword>
<accession>A0A9X3WPE4</accession>
<dbReference type="Pfam" id="PF08244">
    <property type="entry name" value="Glyco_hydro_32C"/>
    <property type="match status" value="1"/>
</dbReference>
<dbReference type="InterPro" id="IPR023296">
    <property type="entry name" value="Glyco_hydro_beta-prop_sf"/>
</dbReference>
<comment type="function">
    <text evidence="9">Enables the bacterium to metabolize sucrose as a sole carbon source.</text>
</comment>
<dbReference type="InterPro" id="IPR018053">
    <property type="entry name" value="Glyco_hydro_32_AS"/>
</dbReference>
<dbReference type="GO" id="GO:0005975">
    <property type="term" value="P:carbohydrate metabolic process"/>
    <property type="evidence" value="ECO:0007669"/>
    <property type="project" value="InterPro"/>
</dbReference>
<evidence type="ECO:0000256" key="2">
    <source>
        <dbReference type="ARBA" id="ARBA00009902"/>
    </source>
</evidence>
<evidence type="ECO:0000313" key="13">
    <source>
        <dbReference type="Proteomes" id="UP001145072"/>
    </source>
</evidence>
<dbReference type="RefSeq" id="WP_259871788.1">
    <property type="nucleotide sequence ID" value="NZ_JAMQJZ010000009.1"/>
</dbReference>
<dbReference type="Gene3D" id="2.115.10.20">
    <property type="entry name" value="Glycosyl hydrolase domain, family 43"/>
    <property type="match status" value="1"/>
</dbReference>
<evidence type="ECO:0000256" key="4">
    <source>
        <dbReference type="ARBA" id="ARBA00019623"/>
    </source>
</evidence>